<evidence type="ECO:0000313" key="1">
    <source>
        <dbReference type="EMBL" id="MBD3868531.1"/>
    </source>
</evidence>
<evidence type="ECO:0000313" key="2">
    <source>
        <dbReference type="Proteomes" id="UP000648239"/>
    </source>
</evidence>
<reference evidence="1 2" key="1">
    <citation type="submission" date="2020-08" db="EMBL/GenBank/DDBJ databases">
        <title>Acidobacteriota in marine sediments use diverse sulfur dissimilation pathways.</title>
        <authorList>
            <person name="Wasmund K."/>
        </authorList>
    </citation>
    <scope>NUCLEOTIDE SEQUENCE [LARGE SCALE GENOMIC DNA]</scope>
    <source>
        <strain evidence="1">MAG AM4</strain>
    </source>
</reference>
<dbReference type="Proteomes" id="UP000648239">
    <property type="component" value="Unassembled WGS sequence"/>
</dbReference>
<dbReference type="Gene3D" id="1.10.1220.10">
    <property type="entry name" value="Met repressor-like"/>
    <property type="match status" value="1"/>
</dbReference>
<comment type="caution">
    <text evidence="1">The sequence shown here is derived from an EMBL/GenBank/DDBJ whole genome shotgun (WGS) entry which is preliminary data.</text>
</comment>
<sequence length="87" mass="10472">MRPVQYFSREYLKQTRRMSPEEILRFLEDFRLMHEKPAASKLISMKVPESLLAAFRFKCSERGVKYQTRIKELMTAWVQGDENNQKE</sequence>
<organism evidence="1 2">
    <name type="scientific">Candidatus Polarisedimenticola svalbardensis</name>
    <dbReference type="NCBI Taxonomy" id="2886004"/>
    <lineage>
        <taxon>Bacteria</taxon>
        <taxon>Pseudomonadati</taxon>
        <taxon>Acidobacteriota</taxon>
        <taxon>Candidatus Polarisedimenticolia</taxon>
        <taxon>Candidatus Polarisedimenticolales</taxon>
        <taxon>Candidatus Polarisedimenticolaceae</taxon>
        <taxon>Candidatus Polarisedimenticola</taxon>
    </lineage>
</organism>
<protein>
    <submittedName>
        <fullName evidence="1">Uncharacterized protein</fullName>
    </submittedName>
</protein>
<gene>
    <name evidence="1" type="ORF">IFK94_10450</name>
</gene>
<dbReference type="AlphaFoldDB" id="A0A8J6Y915"/>
<proteinExistence type="predicted"/>
<dbReference type="GO" id="GO:0006355">
    <property type="term" value="P:regulation of DNA-templated transcription"/>
    <property type="evidence" value="ECO:0007669"/>
    <property type="project" value="InterPro"/>
</dbReference>
<dbReference type="InterPro" id="IPR013321">
    <property type="entry name" value="Arc_rbn_hlx_hlx"/>
</dbReference>
<dbReference type="EMBL" id="JACXWD010000034">
    <property type="protein sequence ID" value="MBD3868531.1"/>
    <property type="molecule type" value="Genomic_DNA"/>
</dbReference>
<name>A0A8J6Y915_9BACT</name>
<accession>A0A8J6Y915</accession>